<evidence type="ECO:0000256" key="3">
    <source>
        <dbReference type="ARBA" id="ARBA00023125"/>
    </source>
</evidence>
<dbReference type="InterPro" id="IPR036955">
    <property type="entry name" value="AP2/ERF_dom_sf"/>
</dbReference>
<dbReference type="PRINTS" id="PR00367">
    <property type="entry name" value="ETHRSPELEMNT"/>
</dbReference>
<evidence type="ECO:0000256" key="2">
    <source>
        <dbReference type="ARBA" id="ARBA00023015"/>
    </source>
</evidence>
<dbReference type="SUPFAM" id="SSF54171">
    <property type="entry name" value="DNA-binding domain"/>
    <property type="match status" value="1"/>
</dbReference>
<dbReference type="EMBL" id="AMZH03002459">
    <property type="protein sequence ID" value="RRT75511.1"/>
    <property type="molecule type" value="Genomic_DNA"/>
</dbReference>
<comment type="caution">
    <text evidence="7">The sequence shown here is derived from an EMBL/GenBank/DDBJ whole genome shotgun (WGS) entry which is preliminary data.</text>
</comment>
<evidence type="ECO:0000256" key="1">
    <source>
        <dbReference type="ARBA" id="ARBA00004123"/>
    </source>
</evidence>
<sequence>MPSDIKTPPRFSKKRRSFASLHYSARGEKRGETSVWIDGEMCGGAIISEFIPAAATRRVTAENLWPGGRKRRGKQRRVEAEDDFEADFQEFDDESSGDEFDDEVEIDEVGVKRFGFGSKSCFSRAKSAKRKRKNQFRGIRQRPWGKWAAEIRDPNKGVRVWLGTFNSAEEAARAYDAEARRIRGKKAKVNFPRTASSGSKKIIPKPPALRTHMPNLSEKCEFKQSNHQNDQYCDLYSTMSLLEEELAAKPVYLNTLPTKEPSAAGEGMEFHSDAGSNSYGDPDFVWEHEMKTTDIMSVQVPTADTGLLGTESSLKNLKDDCGVQVSEEETTPVDLSEDLSAFDPYANFMQFPYLEGSSDLSIDSLFGGELAQGDMADVDLWSFGDLPMEGNLY</sequence>
<reference evidence="7 8" key="1">
    <citation type="journal article" date="2014" name="Agronomy (Basel)">
        <title>A Draft Genome Sequence for Ensete ventricosum, the Drought-Tolerant Tree Against Hunger.</title>
        <authorList>
            <person name="Harrison J."/>
            <person name="Moore K.A."/>
            <person name="Paszkiewicz K."/>
            <person name="Jones T."/>
            <person name="Grant M."/>
            <person name="Ambacheew D."/>
            <person name="Muzemil S."/>
            <person name="Studholme D.J."/>
        </authorList>
    </citation>
    <scope>NUCLEOTIDE SEQUENCE [LARGE SCALE GENOMIC DNA]</scope>
</reference>
<dbReference type="CDD" id="cd00018">
    <property type="entry name" value="AP2"/>
    <property type="match status" value="1"/>
</dbReference>
<evidence type="ECO:0000313" key="8">
    <source>
        <dbReference type="Proteomes" id="UP000287651"/>
    </source>
</evidence>
<dbReference type="Proteomes" id="UP000287651">
    <property type="component" value="Unassembled WGS sequence"/>
</dbReference>
<keyword evidence="4" id="KW-0804">Transcription</keyword>
<keyword evidence="5" id="KW-0539">Nucleus</keyword>
<dbReference type="GO" id="GO:0003700">
    <property type="term" value="F:DNA-binding transcription factor activity"/>
    <property type="evidence" value="ECO:0007669"/>
    <property type="project" value="InterPro"/>
</dbReference>
<accession>A0A427AH66</accession>
<dbReference type="Pfam" id="PF00847">
    <property type="entry name" value="AP2"/>
    <property type="match status" value="1"/>
</dbReference>
<comment type="subcellular location">
    <subcellularLocation>
        <location evidence="1">Nucleus</location>
    </subcellularLocation>
</comment>
<name>A0A427AH66_ENSVE</name>
<evidence type="ECO:0000256" key="5">
    <source>
        <dbReference type="ARBA" id="ARBA00023242"/>
    </source>
</evidence>
<dbReference type="PANTHER" id="PTHR31190">
    <property type="entry name" value="DNA-BINDING DOMAIN"/>
    <property type="match status" value="1"/>
</dbReference>
<feature type="domain" description="AP2/ERF" evidence="6">
    <location>
        <begin position="135"/>
        <end position="192"/>
    </location>
</feature>
<protein>
    <recommendedName>
        <fullName evidence="6">AP2/ERF domain-containing protein</fullName>
    </recommendedName>
</protein>
<dbReference type="PANTHER" id="PTHR31190:SF44">
    <property type="entry name" value="ETHYLENE-RESPONSIVE TRANSCRIPTION FACTOR 1"/>
    <property type="match status" value="1"/>
</dbReference>
<dbReference type="Gene3D" id="3.30.730.10">
    <property type="entry name" value="AP2/ERF domain"/>
    <property type="match status" value="1"/>
</dbReference>
<dbReference type="SMART" id="SM00380">
    <property type="entry name" value="AP2"/>
    <property type="match status" value="1"/>
</dbReference>
<keyword evidence="2" id="KW-0805">Transcription regulation</keyword>
<organism evidence="7 8">
    <name type="scientific">Ensete ventricosum</name>
    <name type="common">Abyssinian banana</name>
    <name type="synonym">Musa ensete</name>
    <dbReference type="NCBI Taxonomy" id="4639"/>
    <lineage>
        <taxon>Eukaryota</taxon>
        <taxon>Viridiplantae</taxon>
        <taxon>Streptophyta</taxon>
        <taxon>Embryophyta</taxon>
        <taxon>Tracheophyta</taxon>
        <taxon>Spermatophyta</taxon>
        <taxon>Magnoliopsida</taxon>
        <taxon>Liliopsida</taxon>
        <taxon>Zingiberales</taxon>
        <taxon>Musaceae</taxon>
        <taxon>Ensete</taxon>
    </lineage>
</organism>
<keyword evidence="3" id="KW-0238">DNA-binding</keyword>
<dbReference type="InterPro" id="IPR001471">
    <property type="entry name" value="AP2/ERF_dom"/>
</dbReference>
<proteinExistence type="predicted"/>
<evidence type="ECO:0000313" key="7">
    <source>
        <dbReference type="EMBL" id="RRT75511.1"/>
    </source>
</evidence>
<gene>
    <name evidence="7" type="ORF">B296_00005001</name>
</gene>
<dbReference type="InterPro" id="IPR016177">
    <property type="entry name" value="DNA-bd_dom_sf"/>
</dbReference>
<dbReference type="GO" id="GO:0003677">
    <property type="term" value="F:DNA binding"/>
    <property type="evidence" value="ECO:0007669"/>
    <property type="project" value="UniProtKB-KW"/>
</dbReference>
<dbReference type="AlphaFoldDB" id="A0A427AH66"/>
<evidence type="ECO:0000256" key="4">
    <source>
        <dbReference type="ARBA" id="ARBA00023163"/>
    </source>
</evidence>
<dbReference type="GO" id="GO:0005634">
    <property type="term" value="C:nucleus"/>
    <property type="evidence" value="ECO:0007669"/>
    <property type="project" value="UniProtKB-SubCell"/>
</dbReference>
<dbReference type="FunFam" id="3.30.730.10:FF:000001">
    <property type="entry name" value="Ethylene-responsive transcription factor 2"/>
    <property type="match status" value="1"/>
</dbReference>
<dbReference type="InterPro" id="IPR044808">
    <property type="entry name" value="ERF_plant"/>
</dbReference>
<dbReference type="GO" id="GO:0009873">
    <property type="term" value="P:ethylene-activated signaling pathway"/>
    <property type="evidence" value="ECO:0007669"/>
    <property type="project" value="InterPro"/>
</dbReference>
<evidence type="ECO:0000259" key="6">
    <source>
        <dbReference type="PROSITE" id="PS51032"/>
    </source>
</evidence>
<dbReference type="PROSITE" id="PS51032">
    <property type="entry name" value="AP2_ERF"/>
    <property type="match status" value="1"/>
</dbReference>